<keyword evidence="10 17" id="KW-0675">Receptor</keyword>
<dbReference type="Proteomes" id="UP001365846">
    <property type="component" value="Unassembled WGS sequence"/>
</dbReference>
<dbReference type="Gene3D" id="2.170.130.10">
    <property type="entry name" value="TonB-dependent receptor, plug domain"/>
    <property type="match status" value="1"/>
</dbReference>
<keyword evidence="11 12" id="KW-0998">Cell outer membrane</keyword>
<evidence type="ECO:0000256" key="9">
    <source>
        <dbReference type="ARBA" id="ARBA00023136"/>
    </source>
</evidence>
<evidence type="ECO:0000259" key="16">
    <source>
        <dbReference type="Pfam" id="PF07715"/>
    </source>
</evidence>
<dbReference type="RefSeq" id="WP_340355191.1">
    <property type="nucleotide sequence ID" value="NZ_JBBKZU010000001.1"/>
</dbReference>
<feature type="domain" description="TonB-dependent receptor-like beta-barrel" evidence="15">
    <location>
        <begin position="195"/>
        <end position="598"/>
    </location>
</feature>
<evidence type="ECO:0000256" key="8">
    <source>
        <dbReference type="ARBA" id="ARBA00023077"/>
    </source>
</evidence>
<evidence type="ECO:0000256" key="11">
    <source>
        <dbReference type="ARBA" id="ARBA00023237"/>
    </source>
</evidence>
<dbReference type="Pfam" id="PF07715">
    <property type="entry name" value="Plug"/>
    <property type="match status" value="1"/>
</dbReference>
<reference evidence="17 18" key="1">
    <citation type="submission" date="2024-03" db="EMBL/GenBank/DDBJ databases">
        <title>Novel species of the genus Variovorax.</title>
        <authorList>
            <person name="Liu Q."/>
            <person name="Xin Y.-H."/>
        </authorList>
    </citation>
    <scope>NUCLEOTIDE SEQUENCE [LARGE SCALE GENOMIC DNA]</scope>
    <source>
        <strain evidence="17 18">KACC 18899</strain>
    </source>
</reference>
<evidence type="ECO:0000256" key="10">
    <source>
        <dbReference type="ARBA" id="ARBA00023170"/>
    </source>
</evidence>
<evidence type="ECO:0000256" key="12">
    <source>
        <dbReference type="PROSITE-ProRule" id="PRU01360"/>
    </source>
</evidence>
<evidence type="ECO:0000256" key="14">
    <source>
        <dbReference type="SAM" id="SignalP"/>
    </source>
</evidence>
<dbReference type="PROSITE" id="PS52016">
    <property type="entry name" value="TONB_DEPENDENT_REC_3"/>
    <property type="match status" value="1"/>
</dbReference>
<evidence type="ECO:0000256" key="4">
    <source>
        <dbReference type="ARBA" id="ARBA00022452"/>
    </source>
</evidence>
<dbReference type="Pfam" id="PF00593">
    <property type="entry name" value="TonB_dep_Rec_b-barrel"/>
    <property type="match status" value="1"/>
</dbReference>
<organism evidence="17 18">
    <name type="scientific">Variovorax ureilyticus</name>
    <dbReference type="NCBI Taxonomy" id="1836198"/>
    <lineage>
        <taxon>Bacteria</taxon>
        <taxon>Pseudomonadati</taxon>
        <taxon>Pseudomonadota</taxon>
        <taxon>Betaproteobacteria</taxon>
        <taxon>Burkholderiales</taxon>
        <taxon>Comamonadaceae</taxon>
        <taxon>Variovorax</taxon>
    </lineage>
</organism>
<keyword evidence="7" id="KW-0406">Ion transport</keyword>
<dbReference type="InterPro" id="IPR039426">
    <property type="entry name" value="TonB-dep_rcpt-like"/>
</dbReference>
<comment type="subcellular location">
    <subcellularLocation>
        <location evidence="1 12">Cell outer membrane</location>
        <topology evidence="1 12">Multi-pass membrane protein</topology>
    </subcellularLocation>
</comment>
<dbReference type="InterPro" id="IPR036942">
    <property type="entry name" value="Beta-barrel_TonB_sf"/>
</dbReference>
<feature type="signal peptide" evidence="14">
    <location>
        <begin position="1"/>
        <end position="41"/>
    </location>
</feature>
<evidence type="ECO:0000256" key="2">
    <source>
        <dbReference type="ARBA" id="ARBA00009810"/>
    </source>
</evidence>
<dbReference type="PANTHER" id="PTHR30069">
    <property type="entry name" value="TONB-DEPENDENT OUTER MEMBRANE RECEPTOR"/>
    <property type="match status" value="1"/>
</dbReference>
<evidence type="ECO:0000259" key="15">
    <source>
        <dbReference type="Pfam" id="PF00593"/>
    </source>
</evidence>
<sequence length="625" mass="67899">MKTSVFFHRTDRCASSWPLARATHISLAVAALSGVSSAAMAQGAPSLTETVVTATRTPTRVDDLVSDTVVIDRAQIEQQASRTLPEILARLAGVQISANGGAGKASSVYIRGAEARHTILLIDGVRYGSATLGTPNWDNIPVEMIDRIEVVKGPASALYGSDGVGGVVQIFTRKGAPGDSVFMPRASTTLGSESYKQITGGFSGASGAATYSLDVQRTIQDSFSATNSRVQFGNYNPDRDPFNQSAANASFGYQFNPDWKLDAGLLYSDGLNHFDDGPGRDSRNTVRTQTAYVGASGKVMSSWNTQLRYARSEDKTQNIVAAPGNVPGLFETTQNQYLWQNDIATPLGTVIAGLERLEQNVNSDTRYTVTERDINSAFVGLNGDQGAHSWQLNARHDDNSQFGGNDTWFAGYGYRITQNWRVNASYGTSFVAPSFNQLYYPNFGNPNLKPEEGKNTDVGITWSQGGHTVKLVGYDNKITGFITNETLPQNIPHARIQGGTLSYDGQLGNLGLHASYDSLDPHNEGTGKQLPRRAKDQATLGVDYQIGAWKLGGSALYVGQRYDDAANTRVLDGYTTVDLYAEYRVAKDWSVQGRVSNIGDVQYETAWGYNQPGRAFYVTLRWQPK</sequence>
<dbReference type="InterPro" id="IPR012910">
    <property type="entry name" value="Plug_dom"/>
</dbReference>
<evidence type="ECO:0000256" key="5">
    <source>
        <dbReference type="ARBA" id="ARBA00022692"/>
    </source>
</evidence>
<dbReference type="EMBL" id="JBBKZU010000001">
    <property type="protein sequence ID" value="MEJ8809875.1"/>
    <property type="molecule type" value="Genomic_DNA"/>
</dbReference>
<dbReference type="PANTHER" id="PTHR30069:SF53">
    <property type="entry name" value="COLICIN I RECEPTOR-RELATED"/>
    <property type="match status" value="1"/>
</dbReference>
<evidence type="ECO:0000256" key="13">
    <source>
        <dbReference type="RuleBase" id="RU003357"/>
    </source>
</evidence>
<keyword evidence="18" id="KW-1185">Reference proteome</keyword>
<evidence type="ECO:0000313" key="17">
    <source>
        <dbReference type="EMBL" id="MEJ8809875.1"/>
    </source>
</evidence>
<evidence type="ECO:0000256" key="3">
    <source>
        <dbReference type="ARBA" id="ARBA00022448"/>
    </source>
</evidence>
<dbReference type="Gene3D" id="2.40.170.20">
    <property type="entry name" value="TonB-dependent receptor, beta-barrel domain"/>
    <property type="match status" value="1"/>
</dbReference>
<protein>
    <submittedName>
        <fullName evidence="17">TonB-dependent receptor</fullName>
    </submittedName>
</protein>
<comment type="caution">
    <text evidence="17">The sequence shown here is derived from an EMBL/GenBank/DDBJ whole genome shotgun (WGS) entry which is preliminary data.</text>
</comment>
<evidence type="ECO:0000256" key="7">
    <source>
        <dbReference type="ARBA" id="ARBA00023065"/>
    </source>
</evidence>
<dbReference type="SUPFAM" id="SSF56935">
    <property type="entry name" value="Porins"/>
    <property type="match status" value="1"/>
</dbReference>
<name>A0ABU8V8H5_9BURK</name>
<feature type="domain" description="TonB-dependent receptor plug" evidence="16">
    <location>
        <begin position="63"/>
        <end position="167"/>
    </location>
</feature>
<accession>A0ABU8V8H5</accession>
<keyword evidence="6 14" id="KW-0732">Signal</keyword>
<evidence type="ECO:0000313" key="18">
    <source>
        <dbReference type="Proteomes" id="UP001365846"/>
    </source>
</evidence>
<evidence type="ECO:0000256" key="1">
    <source>
        <dbReference type="ARBA" id="ARBA00004571"/>
    </source>
</evidence>
<proteinExistence type="inferred from homology"/>
<keyword evidence="9 12" id="KW-0472">Membrane</keyword>
<dbReference type="InterPro" id="IPR037066">
    <property type="entry name" value="Plug_dom_sf"/>
</dbReference>
<feature type="chain" id="PRO_5045530959" evidence="14">
    <location>
        <begin position="42"/>
        <end position="625"/>
    </location>
</feature>
<keyword evidence="8 13" id="KW-0798">TonB box</keyword>
<evidence type="ECO:0000256" key="6">
    <source>
        <dbReference type="ARBA" id="ARBA00022729"/>
    </source>
</evidence>
<gene>
    <name evidence="17" type="ORF">WKW77_02270</name>
</gene>
<dbReference type="CDD" id="cd01347">
    <property type="entry name" value="ligand_gated_channel"/>
    <property type="match status" value="1"/>
</dbReference>
<keyword evidence="4 12" id="KW-1134">Transmembrane beta strand</keyword>
<keyword evidence="5 12" id="KW-0812">Transmembrane</keyword>
<dbReference type="InterPro" id="IPR000531">
    <property type="entry name" value="Beta-barrel_TonB"/>
</dbReference>
<comment type="similarity">
    <text evidence="2 12 13">Belongs to the TonB-dependent receptor family.</text>
</comment>
<keyword evidence="3 12" id="KW-0813">Transport</keyword>